<dbReference type="InterPro" id="IPR050767">
    <property type="entry name" value="Sel1_AlgK"/>
</dbReference>
<keyword evidence="1" id="KW-0802">TPR repeat</keyword>
<evidence type="ECO:0000256" key="1">
    <source>
        <dbReference type="PROSITE-ProRule" id="PRU00339"/>
    </source>
</evidence>
<dbReference type="Pfam" id="PF08238">
    <property type="entry name" value="Sel1"/>
    <property type="match status" value="8"/>
</dbReference>
<dbReference type="PROSITE" id="PS50005">
    <property type="entry name" value="TPR"/>
    <property type="match status" value="2"/>
</dbReference>
<accession>A0A415J6U3</accession>
<protein>
    <submittedName>
        <fullName evidence="2">Sel1 repeat family protein</fullName>
    </submittedName>
</protein>
<dbReference type="InterPro" id="IPR011990">
    <property type="entry name" value="TPR-like_helical_dom_sf"/>
</dbReference>
<gene>
    <name evidence="2" type="ORF">DW035_06375</name>
</gene>
<dbReference type="Proteomes" id="UP000284916">
    <property type="component" value="Unassembled WGS sequence"/>
</dbReference>
<dbReference type="InterPro" id="IPR006597">
    <property type="entry name" value="Sel1-like"/>
</dbReference>
<feature type="repeat" description="TPR" evidence="1">
    <location>
        <begin position="643"/>
        <end position="676"/>
    </location>
</feature>
<feature type="repeat" description="TPR" evidence="1">
    <location>
        <begin position="545"/>
        <end position="578"/>
    </location>
</feature>
<dbReference type="AlphaFoldDB" id="A0A415J6U3"/>
<dbReference type="SMART" id="SM00028">
    <property type="entry name" value="TPR"/>
    <property type="match status" value="2"/>
</dbReference>
<dbReference type="SMART" id="SM00671">
    <property type="entry name" value="SEL1"/>
    <property type="match status" value="8"/>
</dbReference>
<evidence type="ECO:0000313" key="2">
    <source>
        <dbReference type="EMBL" id="RHL16036.1"/>
    </source>
</evidence>
<dbReference type="PANTHER" id="PTHR11102:SF160">
    <property type="entry name" value="ERAD-ASSOCIATED E3 UBIQUITIN-PROTEIN LIGASE COMPONENT HRD3"/>
    <property type="match status" value="1"/>
</dbReference>
<name>A0A415J6U3_9BACT</name>
<sequence length="738" mass="83311">MKFLSFILLGVMSTFNCLGQEVIIKNFEEKLSDLQARTNPRTDRNGNPCALVKVVLPVLEGATFEGWVIETKHIPGEYQVYVPEGTKKIKLRHPSIMPTEIDFPFPLVGKHTYQVTALLPQKTNSQTVVHIVTNVKNAQITIGDKSYDTENGEFNIPLDKGTHDYTLTTNVEGFNEHVGSFFVKGDDVIENIAPIYLPTSEKRILTLRYEKNTKLKIDGKEVSKLKDDMIQLPAGLHKIDASIGDGDSWKKSVTVDLTYQDQILDISLRGSLRMTYPANAEFRIIPEDGALKPSNTKVKTGERVFLLGNYKIEVSKKNYSKSISAISIGVGDDVDNYRIEVSGKGDDYYWGSNGRKKDYNKAYKEYKKLADSGDDIAQFRLGCLLLDKSSNIYDESEAMVNLKKSAAQNNSDAIMSLAELSDNPEEAFMYYSKAANLGNSLAQCNIGSMYLNGIGTSVDYKEALSRFLIAANDHQENALRNIGDIYYYGLGVPRNVELARNYYSQAIFEGDVLAMENDANMNYENGEQEKAVETLLSLNLDKLSDRSLTNLGNYYYNKHDYTSAVNYLERVNNLDKGNGKTIADLADKMYVDDKIKALSFYEKSVGLGFEYVTAFRRLGNYYLKKDKRKAYDFLAKAVALNDPEANCFLGYYYEQESNYGMAVEYYKKAVTLGYNKAYAYLGTLYKNGNGVEKSDEMAVKCWEIAAMADSQLAIKNLIKYYKYKHNQAEVDRWSKRLK</sequence>
<proteinExistence type="predicted"/>
<evidence type="ECO:0000313" key="3">
    <source>
        <dbReference type="Proteomes" id="UP000284916"/>
    </source>
</evidence>
<organism evidence="2 3">
    <name type="scientific">Phocaeicola plebeius</name>
    <dbReference type="NCBI Taxonomy" id="310297"/>
    <lineage>
        <taxon>Bacteria</taxon>
        <taxon>Pseudomonadati</taxon>
        <taxon>Bacteroidota</taxon>
        <taxon>Bacteroidia</taxon>
        <taxon>Bacteroidales</taxon>
        <taxon>Bacteroidaceae</taxon>
        <taxon>Phocaeicola</taxon>
    </lineage>
</organism>
<dbReference type="SUPFAM" id="SSF81901">
    <property type="entry name" value="HCP-like"/>
    <property type="match status" value="2"/>
</dbReference>
<reference evidence="2 3" key="1">
    <citation type="submission" date="2018-08" db="EMBL/GenBank/DDBJ databases">
        <title>A genome reference for cultivated species of the human gut microbiota.</title>
        <authorList>
            <person name="Zou Y."/>
            <person name="Xue W."/>
            <person name="Luo G."/>
        </authorList>
    </citation>
    <scope>NUCLEOTIDE SEQUENCE [LARGE SCALE GENOMIC DNA]</scope>
    <source>
        <strain evidence="2 3">AF39-11</strain>
    </source>
</reference>
<dbReference type="Gene3D" id="1.25.40.10">
    <property type="entry name" value="Tetratricopeptide repeat domain"/>
    <property type="match status" value="2"/>
</dbReference>
<dbReference type="InterPro" id="IPR019734">
    <property type="entry name" value="TPR_rpt"/>
</dbReference>
<comment type="caution">
    <text evidence="2">The sequence shown here is derived from an EMBL/GenBank/DDBJ whole genome shotgun (WGS) entry which is preliminary data.</text>
</comment>
<dbReference type="PANTHER" id="PTHR11102">
    <property type="entry name" value="SEL-1-LIKE PROTEIN"/>
    <property type="match status" value="1"/>
</dbReference>
<dbReference type="EMBL" id="QROI01000008">
    <property type="protein sequence ID" value="RHL16036.1"/>
    <property type="molecule type" value="Genomic_DNA"/>
</dbReference>